<dbReference type="SUPFAM" id="SSF53474">
    <property type="entry name" value="alpha/beta-Hydrolases"/>
    <property type="match status" value="1"/>
</dbReference>
<dbReference type="Pfam" id="PF00975">
    <property type="entry name" value="Thioesterase"/>
    <property type="match status" value="1"/>
</dbReference>
<dbReference type="Proteomes" id="UP000324376">
    <property type="component" value="Unassembled WGS sequence"/>
</dbReference>
<comment type="similarity">
    <text evidence="1">Belongs to the thioesterase family.</text>
</comment>
<dbReference type="PANTHER" id="PTHR11487">
    <property type="entry name" value="THIOESTERASE"/>
    <property type="match status" value="1"/>
</dbReference>
<reference evidence="3 4" key="1">
    <citation type="submission" date="2019-07" db="EMBL/GenBank/DDBJ databases">
        <title>Genomic Encyclopedia of Archaeal and Bacterial Type Strains, Phase II (KMG-II): from individual species to whole genera.</title>
        <authorList>
            <person name="Goeker M."/>
        </authorList>
    </citation>
    <scope>NUCLEOTIDE SEQUENCE [LARGE SCALE GENOMIC DNA]</scope>
    <source>
        <strain evidence="3 4">DSM 17527</strain>
    </source>
</reference>
<evidence type="ECO:0000313" key="3">
    <source>
        <dbReference type="EMBL" id="TYP74342.1"/>
    </source>
</evidence>
<dbReference type="EMBL" id="VNHU01000004">
    <property type="protein sequence ID" value="TYP74342.1"/>
    <property type="molecule type" value="Genomic_DNA"/>
</dbReference>
<comment type="caution">
    <text evidence="3">The sequence shown here is derived from an EMBL/GenBank/DDBJ whole genome shotgun (WGS) entry which is preliminary data.</text>
</comment>
<evidence type="ECO:0000256" key="1">
    <source>
        <dbReference type="ARBA" id="ARBA00007169"/>
    </source>
</evidence>
<dbReference type="InterPro" id="IPR001031">
    <property type="entry name" value="Thioesterase"/>
</dbReference>
<dbReference type="OrthoDB" id="2213423at2"/>
<dbReference type="PANTHER" id="PTHR11487:SF0">
    <property type="entry name" value="S-ACYL FATTY ACID SYNTHASE THIOESTERASE, MEDIUM CHAIN"/>
    <property type="match status" value="1"/>
</dbReference>
<sequence>MRSIKLFCLPYAGGSASMYRKWESFVDDSIEIIPVELAGRAKRIKDPFYETVADAVQDVVSFLIDRLDDSDYALFGHSMGAMLIYEVALEIEKKNLKKPLHLFFSGRGAPNIKPVKDKNYHLLEGDLFKDKLLELGGTPPQFFEHRELLDLFLPLLKNDFRLASECFVKRELKPFHCNISAFFGKEEDISSEAMIAWKDHSTKMCHLYYLNGDHFFIHESAPAMVKIIMKQLNSDSKQKGRSCINEW</sequence>
<keyword evidence="4" id="KW-1185">Reference proteome</keyword>
<dbReference type="InterPro" id="IPR029058">
    <property type="entry name" value="AB_hydrolase_fold"/>
</dbReference>
<dbReference type="AlphaFoldDB" id="A0A5S5C790"/>
<dbReference type="RefSeq" id="WP_148782454.1">
    <property type="nucleotide sequence ID" value="NZ_VNHU01000004.1"/>
</dbReference>
<evidence type="ECO:0000259" key="2">
    <source>
        <dbReference type="Pfam" id="PF00975"/>
    </source>
</evidence>
<protein>
    <submittedName>
        <fullName evidence="3">Surfactin synthase thioesterase subunit</fullName>
    </submittedName>
</protein>
<name>A0A5S5C790_9FLAO</name>
<evidence type="ECO:0000313" key="4">
    <source>
        <dbReference type="Proteomes" id="UP000324376"/>
    </source>
</evidence>
<dbReference type="InterPro" id="IPR012223">
    <property type="entry name" value="TEII"/>
</dbReference>
<proteinExistence type="inferred from homology"/>
<feature type="domain" description="Thioesterase" evidence="2">
    <location>
        <begin position="5"/>
        <end position="231"/>
    </location>
</feature>
<dbReference type="GO" id="GO:0008610">
    <property type="term" value="P:lipid biosynthetic process"/>
    <property type="evidence" value="ECO:0007669"/>
    <property type="project" value="TreeGrafter"/>
</dbReference>
<dbReference type="Gene3D" id="3.40.50.1820">
    <property type="entry name" value="alpha/beta hydrolase"/>
    <property type="match status" value="1"/>
</dbReference>
<accession>A0A5S5C790</accession>
<gene>
    <name evidence="3" type="ORF">BD809_104162</name>
</gene>
<organism evidence="3 4">
    <name type="scientific">Aquimarina intermedia</name>
    <dbReference type="NCBI Taxonomy" id="350814"/>
    <lineage>
        <taxon>Bacteria</taxon>
        <taxon>Pseudomonadati</taxon>
        <taxon>Bacteroidota</taxon>
        <taxon>Flavobacteriia</taxon>
        <taxon>Flavobacteriales</taxon>
        <taxon>Flavobacteriaceae</taxon>
        <taxon>Aquimarina</taxon>
    </lineage>
</organism>